<evidence type="ECO:0000313" key="2">
    <source>
        <dbReference type="Proteomes" id="UP001159405"/>
    </source>
</evidence>
<dbReference type="PANTHER" id="PTHR34239">
    <property type="entry name" value="APPLE DOMAIN-CONTAINING PROTEIN"/>
    <property type="match status" value="1"/>
</dbReference>
<reference evidence="1 2" key="1">
    <citation type="submission" date="2022-05" db="EMBL/GenBank/DDBJ databases">
        <authorList>
            <consortium name="Genoscope - CEA"/>
            <person name="William W."/>
        </authorList>
    </citation>
    <scope>NUCLEOTIDE SEQUENCE [LARGE SCALE GENOMIC DNA]</scope>
</reference>
<protein>
    <submittedName>
        <fullName evidence="1">Uncharacterized protein</fullName>
    </submittedName>
</protein>
<dbReference type="Proteomes" id="UP001159405">
    <property type="component" value="Unassembled WGS sequence"/>
</dbReference>
<name>A0ABN8PRC3_9CNID</name>
<evidence type="ECO:0000313" key="1">
    <source>
        <dbReference type="EMBL" id="CAH3146951.1"/>
    </source>
</evidence>
<sequence length="307" mass="33517">MAPFVGQMTKLNENVSLLLSGRDPESEVDGETASVEAVEDSGHEGVDMEASLSAILDSKTTDKAAPTTGDAFLQELAQDLSVREQTSPPIHEGLAGIFNGLLSEKMPDDKIKAKLDKYTRPENINGLRTPKVNPLIWSQLSATMKAQDARSQKGQNAFIGSVIAMTKATDLVLAKYSQDRDLITLLTDAIAMALQFNHEVNHSRRVAMKKELHKDYAALCNSSTVEGSSELLFGDLSKLAKDISEANKGYCCGLSTKPSSPNVYRKSDRTERTEYSLLLFGQHSRGSLSCYNTCAINLGFCFHARTF</sequence>
<gene>
    <name evidence="1" type="ORF">PLOB_00045951</name>
</gene>
<dbReference type="PANTHER" id="PTHR34239:SF2">
    <property type="entry name" value="TRANSPOSABLE ELEMENT P TRANSPOSASE_THAP9 CONSERVED DOMAIN-CONTAINING PROTEIN"/>
    <property type="match status" value="1"/>
</dbReference>
<comment type="caution">
    <text evidence="1">The sequence shown here is derived from an EMBL/GenBank/DDBJ whole genome shotgun (WGS) entry which is preliminary data.</text>
</comment>
<proteinExistence type="predicted"/>
<accession>A0ABN8PRC3</accession>
<dbReference type="EMBL" id="CALNXK010000080">
    <property type="protein sequence ID" value="CAH3146951.1"/>
    <property type="molecule type" value="Genomic_DNA"/>
</dbReference>
<keyword evidence="2" id="KW-1185">Reference proteome</keyword>
<organism evidence="1 2">
    <name type="scientific">Porites lobata</name>
    <dbReference type="NCBI Taxonomy" id="104759"/>
    <lineage>
        <taxon>Eukaryota</taxon>
        <taxon>Metazoa</taxon>
        <taxon>Cnidaria</taxon>
        <taxon>Anthozoa</taxon>
        <taxon>Hexacorallia</taxon>
        <taxon>Scleractinia</taxon>
        <taxon>Fungiina</taxon>
        <taxon>Poritidae</taxon>
        <taxon>Porites</taxon>
    </lineage>
</organism>